<dbReference type="AlphaFoldDB" id="A0A9P6NK53"/>
<evidence type="ECO:0000256" key="1">
    <source>
        <dbReference type="SAM" id="MobiDB-lite"/>
    </source>
</evidence>
<accession>A0A9P6NK53</accession>
<reference evidence="2" key="1">
    <citation type="submission" date="2013-11" db="EMBL/GenBank/DDBJ databases">
        <title>Genome sequence of the fusiform rust pathogen reveals effectors for host alternation and coevolution with pine.</title>
        <authorList>
            <consortium name="DOE Joint Genome Institute"/>
            <person name="Smith K."/>
            <person name="Pendleton A."/>
            <person name="Kubisiak T."/>
            <person name="Anderson C."/>
            <person name="Salamov A."/>
            <person name="Aerts A."/>
            <person name="Riley R."/>
            <person name="Clum A."/>
            <person name="Lindquist E."/>
            <person name="Ence D."/>
            <person name="Campbell M."/>
            <person name="Kronenberg Z."/>
            <person name="Feau N."/>
            <person name="Dhillon B."/>
            <person name="Hamelin R."/>
            <person name="Burleigh J."/>
            <person name="Smith J."/>
            <person name="Yandell M."/>
            <person name="Nelson C."/>
            <person name="Grigoriev I."/>
            <person name="Davis J."/>
        </authorList>
    </citation>
    <scope>NUCLEOTIDE SEQUENCE</scope>
    <source>
        <strain evidence="2">G11</strain>
    </source>
</reference>
<protein>
    <submittedName>
        <fullName evidence="2">Uncharacterized protein</fullName>
    </submittedName>
</protein>
<feature type="region of interest" description="Disordered" evidence="1">
    <location>
        <begin position="71"/>
        <end position="106"/>
    </location>
</feature>
<dbReference type="Proteomes" id="UP000886653">
    <property type="component" value="Unassembled WGS sequence"/>
</dbReference>
<gene>
    <name evidence="2" type="ORF">CROQUDRAFT_94355</name>
</gene>
<evidence type="ECO:0000313" key="2">
    <source>
        <dbReference type="EMBL" id="KAG0145021.1"/>
    </source>
</evidence>
<feature type="compositionally biased region" description="Low complexity" evidence="1">
    <location>
        <begin position="71"/>
        <end position="91"/>
    </location>
</feature>
<keyword evidence="3" id="KW-1185">Reference proteome</keyword>
<organism evidence="2 3">
    <name type="scientific">Cronartium quercuum f. sp. fusiforme G11</name>
    <dbReference type="NCBI Taxonomy" id="708437"/>
    <lineage>
        <taxon>Eukaryota</taxon>
        <taxon>Fungi</taxon>
        <taxon>Dikarya</taxon>
        <taxon>Basidiomycota</taxon>
        <taxon>Pucciniomycotina</taxon>
        <taxon>Pucciniomycetes</taxon>
        <taxon>Pucciniales</taxon>
        <taxon>Coleosporiaceae</taxon>
        <taxon>Cronartium</taxon>
    </lineage>
</organism>
<comment type="caution">
    <text evidence="2">The sequence shown here is derived from an EMBL/GenBank/DDBJ whole genome shotgun (WGS) entry which is preliminary data.</text>
</comment>
<proteinExistence type="predicted"/>
<dbReference type="EMBL" id="MU167284">
    <property type="protein sequence ID" value="KAG0145021.1"/>
    <property type="molecule type" value="Genomic_DNA"/>
</dbReference>
<sequence>MSDVVAKLHHLLKIALPLPKEGGGMVKVKSETVANIRVLMAQIIEMEQHWVTAQFREAESQTRWRPEWTAFSNSSTQSSQASQNWQELLLPPQQPQTPPKLTANRP</sequence>
<name>A0A9P6NK53_9BASI</name>
<evidence type="ECO:0000313" key="3">
    <source>
        <dbReference type="Proteomes" id="UP000886653"/>
    </source>
</evidence>